<dbReference type="PANTHER" id="PTHR35558">
    <property type="entry name" value="SGNH_HYDRO DOMAIN-CONTAINING PROTEIN"/>
    <property type="match status" value="1"/>
</dbReference>
<reference evidence="2 3" key="1">
    <citation type="submission" date="2020-06" db="EMBL/GenBank/DDBJ databases">
        <authorList>
            <person name="Li R."/>
            <person name="Bekaert M."/>
        </authorList>
    </citation>
    <scope>NUCLEOTIDE SEQUENCE [LARGE SCALE GENOMIC DNA]</scope>
    <source>
        <strain evidence="3">wild</strain>
    </source>
</reference>
<accession>A0A6J8AR95</accession>
<dbReference type="OrthoDB" id="10035003at2759"/>
<feature type="compositionally biased region" description="Polar residues" evidence="1">
    <location>
        <begin position="1"/>
        <end position="10"/>
    </location>
</feature>
<dbReference type="Proteomes" id="UP000507470">
    <property type="component" value="Unassembled WGS sequence"/>
</dbReference>
<gene>
    <name evidence="2" type="ORF">MCOR_10750</name>
</gene>
<dbReference type="AlphaFoldDB" id="A0A6J8AR95"/>
<name>A0A6J8AR95_MYTCO</name>
<feature type="compositionally biased region" description="Polar residues" evidence="1">
    <location>
        <begin position="21"/>
        <end position="40"/>
    </location>
</feature>
<keyword evidence="3" id="KW-1185">Reference proteome</keyword>
<evidence type="ECO:0000313" key="3">
    <source>
        <dbReference type="Proteomes" id="UP000507470"/>
    </source>
</evidence>
<organism evidence="2 3">
    <name type="scientific">Mytilus coruscus</name>
    <name type="common">Sea mussel</name>
    <dbReference type="NCBI Taxonomy" id="42192"/>
    <lineage>
        <taxon>Eukaryota</taxon>
        <taxon>Metazoa</taxon>
        <taxon>Spiralia</taxon>
        <taxon>Lophotrochozoa</taxon>
        <taxon>Mollusca</taxon>
        <taxon>Bivalvia</taxon>
        <taxon>Autobranchia</taxon>
        <taxon>Pteriomorphia</taxon>
        <taxon>Mytilida</taxon>
        <taxon>Mytiloidea</taxon>
        <taxon>Mytilidae</taxon>
        <taxon>Mytilinae</taxon>
        <taxon>Mytilus</taxon>
    </lineage>
</organism>
<evidence type="ECO:0000313" key="2">
    <source>
        <dbReference type="EMBL" id="CAC5372751.1"/>
    </source>
</evidence>
<evidence type="ECO:0000256" key="1">
    <source>
        <dbReference type="SAM" id="MobiDB-lite"/>
    </source>
</evidence>
<protein>
    <submittedName>
        <fullName evidence="2">Uncharacterized protein</fullName>
    </submittedName>
</protein>
<feature type="region of interest" description="Disordered" evidence="1">
    <location>
        <begin position="1"/>
        <end position="40"/>
    </location>
</feature>
<dbReference type="PANTHER" id="PTHR35558:SF1">
    <property type="entry name" value="ENDONUCLEASE_EXONUCLEASE_PHOSPHATASE DOMAIN-CONTAINING PROTEIN"/>
    <property type="match status" value="1"/>
</dbReference>
<sequence length="249" mass="28328">MADSQEPTIEQNERSGESVIDFNSIQGGSQTLTGTEPSSNKFNEQVHFSQNLPSLEESIFEPTGCYITLKLKKKNWKGEFIDLGLLIKSPKELANFPDLDGDIVVKGGHMRVESLPCHAISNIYTWTSAFMLYMSVLLEKHDQSSLAQELLKYMRDICFAANKSHGWGTYDDQFRLCRAQRPQSSWAVINRDLWSFYITTAMRYHGQSNDNKMGTITQTEPPYSFLQPSGQQNFQQARTCNAYNKKGKL</sequence>
<dbReference type="EMBL" id="CACVKT020001865">
    <property type="protein sequence ID" value="CAC5372751.1"/>
    <property type="molecule type" value="Genomic_DNA"/>
</dbReference>
<proteinExistence type="predicted"/>